<evidence type="ECO:0000313" key="2">
    <source>
        <dbReference type="EMBL" id="KAG9230761.1"/>
    </source>
</evidence>
<protein>
    <submittedName>
        <fullName evidence="2">Uncharacterized protein</fullName>
    </submittedName>
</protein>
<feature type="compositionally biased region" description="Basic and acidic residues" evidence="1">
    <location>
        <begin position="219"/>
        <end position="238"/>
    </location>
</feature>
<feature type="compositionally biased region" description="Basic and acidic residues" evidence="1">
    <location>
        <begin position="186"/>
        <end position="198"/>
    </location>
</feature>
<feature type="region of interest" description="Disordered" evidence="1">
    <location>
        <begin position="186"/>
        <end position="250"/>
    </location>
</feature>
<dbReference type="EMBL" id="MU251646">
    <property type="protein sequence ID" value="KAG9230761.1"/>
    <property type="molecule type" value="Genomic_DNA"/>
</dbReference>
<comment type="caution">
    <text evidence="2">The sequence shown here is derived from an EMBL/GenBank/DDBJ whole genome shotgun (WGS) entry which is preliminary data.</text>
</comment>
<evidence type="ECO:0000256" key="1">
    <source>
        <dbReference type="SAM" id="MobiDB-lite"/>
    </source>
</evidence>
<dbReference type="AlphaFoldDB" id="A0A9P8C388"/>
<name>A0A9P8C388_9HELO</name>
<reference evidence="2" key="1">
    <citation type="journal article" date="2021" name="IMA Fungus">
        <title>Genomic characterization of three marine fungi, including Emericellopsis atlantica sp. nov. with signatures of a generalist lifestyle and marine biomass degradation.</title>
        <authorList>
            <person name="Hagestad O.C."/>
            <person name="Hou L."/>
            <person name="Andersen J.H."/>
            <person name="Hansen E.H."/>
            <person name="Altermark B."/>
            <person name="Li C."/>
            <person name="Kuhnert E."/>
            <person name="Cox R.J."/>
            <person name="Crous P.W."/>
            <person name="Spatafora J.W."/>
            <person name="Lail K."/>
            <person name="Amirebrahimi M."/>
            <person name="Lipzen A."/>
            <person name="Pangilinan J."/>
            <person name="Andreopoulos W."/>
            <person name="Hayes R.D."/>
            <person name="Ng V."/>
            <person name="Grigoriev I.V."/>
            <person name="Jackson S.A."/>
            <person name="Sutton T.D.S."/>
            <person name="Dobson A.D.W."/>
            <person name="Rama T."/>
        </authorList>
    </citation>
    <scope>NUCLEOTIDE SEQUENCE</scope>
    <source>
        <strain evidence="2">TRa018bII</strain>
    </source>
</reference>
<accession>A0A9P8C388</accession>
<sequence>MCLQIHYLFPHPECGCLAKIGKYACYETRQKNHDSSRNFALSLQSTSSASVPSPFQVNIAPLFSKNVFSTVVPTKPITIKTLLSRHIDDQIIIARRDEKWFDPGCPRFKIVDQLLRTGDNSCYRCYKRAERRNRKEEEESKEKVGVWDCVEGAKGIAGGSTRGMGGRKGSRGALGEIERELMEIERSFEEAQKDRGGEREEDDEGDDRSSEVGVENVDEEKRSKNVERVHGTGDKLNDVKSGSHRSPRKK</sequence>
<dbReference type="Proteomes" id="UP000824998">
    <property type="component" value="Unassembled WGS sequence"/>
</dbReference>
<keyword evidence="3" id="KW-1185">Reference proteome</keyword>
<organism evidence="2 3">
    <name type="scientific">Amylocarpus encephaloides</name>
    <dbReference type="NCBI Taxonomy" id="45428"/>
    <lineage>
        <taxon>Eukaryota</taxon>
        <taxon>Fungi</taxon>
        <taxon>Dikarya</taxon>
        <taxon>Ascomycota</taxon>
        <taxon>Pezizomycotina</taxon>
        <taxon>Leotiomycetes</taxon>
        <taxon>Helotiales</taxon>
        <taxon>Helotiales incertae sedis</taxon>
        <taxon>Amylocarpus</taxon>
    </lineage>
</organism>
<gene>
    <name evidence="2" type="ORF">BJ875DRAFT_498872</name>
</gene>
<evidence type="ECO:0000313" key="3">
    <source>
        <dbReference type="Proteomes" id="UP000824998"/>
    </source>
</evidence>
<proteinExistence type="predicted"/>